<evidence type="ECO:0000259" key="2">
    <source>
        <dbReference type="Pfam" id="PF11797"/>
    </source>
</evidence>
<organism evidence="3 4">
    <name type="scientific">Fructilactobacillus florum 8D</name>
    <dbReference type="NCBI Taxonomy" id="1221538"/>
    <lineage>
        <taxon>Bacteria</taxon>
        <taxon>Bacillati</taxon>
        <taxon>Bacillota</taxon>
        <taxon>Bacilli</taxon>
        <taxon>Lactobacillales</taxon>
        <taxon>Lactobacillaceae</taxon>
        <taxon>Fructilactobacillus</taxon>
    </lineage>
</organism>
<evidence type="ECO:0000259" key="1">
    <source>
        <dbReference type="Pfam" id="PF06030"/>
    </source>
</evidence>
<dbReference type="PATRIC" id="fig|1221538.3.peg.60"/>
<keyword evidence="4" id="KW-1185">Reference proteome</keyword>
<accession>W9EG01</accession>
<evidence type="ECO:0000313" key="3">
    <source>
        <dbReference type="EMBL" id="ETO40987.1"/>
    </source>
</evidence>
<protein>
    <submittedName>
        <fullName evidence="3">Cell surface protein</fullName>
    </submittedName>
</protein>
<dbReference type="InterPro" id="IPR021759">
    <property type="entry name" value="WxLIP_HBD"/>
</dbReference>
<gene>
    <name evidence="3" type="ORF">B808_60</name>
</gene>
<proteinExistence type="predicted"/>
<name>W9EG01_9LACO</name>
<dbReference type="RefSeq" id="WP_035421216.1">
    <property type="nucleotide sequence ID" value="NZ_ALXG01000008.1"/>
</dbReference>
<feature type="domain" description="WxL Interacting Protein host binding" evidence="2">
    <location>
        <begin position="156"/>
        <end position="247"/>
    </location>
</feature>
<dbReference type="OrthoDB" id="2148359at2"/>
<dbReference type="PROSITE" id="PS51257">
    <property type="entry name" value="PROKAR_LIPOPROTEIN"/>
    <property type="match status" value="1"/>
</dbReference>
<dbReference type="Pfam" id="PF06030">
    <property type="entry name" value="WxLIP_PGBD"/>
    <property type="match status" value="1"/>
</dbReference>
<comment type="caution">
    <text evidence="3">The sequence shown here is derived from an EMBL/GenBank/DDBJ whole genome shotgun (WGS) entry which is preliminary data.</text>
</comment>
<dbReference type="Pfam" id="PF11797">
    <property type="entry name" value="WxLIP_HBD"/>
    <property type="match status" value="1"/>
</dbReference>
<dbReference type="EMBL" id="ALXG01000008">
    <property type="protein sequence ID" value="ETO40987.1"/>
    <property type="molecule type" value="Genomic_DNA"/>
</dbReference>
<dbReference type="InterPro" id="IPR010317">
    <property type="entry name" value="WxLIP_PGBD"/>
</dbReference>
<dbReference type="AlphaFoldDB" id="W9EG01"/>
<feature type="domain" description="WxL Interacting Protein peptidoglycan binding" evidence="1">
    <location>
        <begin position="32"/>
        <end position="149"/>
    </location>
</feature>
<reference evidence="3 4" key="1">
    <citation type="submission" date="2012-08" db="EMBL/GenBank/DDBJ databases">
        <title>Genome sequencing of Lactobacillus florum 8D.</title>
        <authorList>
            <person name="Kim E.B."/>
            <person name="Marco M.L."/>
        </authorList>
    </citation>
    <scope>NUCLEOTIDE SEQUENCE [LARGE SCALE GENOMIC DNA]</scope>
    <source>
        <strain evidence="3 4">8D</strain>
    </source>
</reference>
<dbReference type="Proteomes" id="UP000019474">
    <property type="component" value="Unassembled WGS sequence"/>
</dbReference>
<sequence>MNFKQNSWWLTIIGCLLLCLGWQSTVRAAAPYSVNPLLTKLPIQSKKAYFALNSKDNHTYQLPLLLKNNSNQSLTITTSLNNAYTADNGVIAYNQPSWQRNNPHRLTNKLVGPQQQVTTLAPDESKVVTYQLATKKQEPGIVLGGVNVSAPLLSNGKIENKLEYVVGVSLNSNANRVRLKQLRLSSVQLKSQANHEVLQSRLQNPAAQLIQHGTATVKVYRGKKLLRTTKLTNVSLAPKTTTNLVTPAPKRAKGTKTVVSFKAHRQQVSLKRAVSS</sequence>
<evidence type="ECO:0000313" key="4">
    <source>
        <dbReference type="Proteomes" id="UP000019474"/>
    </source>
</evidence>